<protein>
    <submittedName>
        <fullName evidence="2">Uncharacterized protein</fullName>
    </submittedName>
</protein>
<organism evidence="2">
    <name type="scientific">Glycine soja</name>
    <name type="common">Wild soybean</name>
    <dbReference type="NCBI Taxonomy" id="3848"/>
    <lineage>
        <taxon>Eukaryota</taxon>
        <taxon>Viridiplantae</taxon>
        <taxon>Streptophyta</taxon>
        <taxon>Embryophyta</taxon>
        <taxon>Tracheophyta</taxon>
        <taxon>Spermatophyta</taxon>
        <taxon>Magnoliopsida</taxon>
        <taxon>eudicotyledons</taxon>
        <taxon>Gunneridae</taxon>
        <taxon>Pentapetalae</taxon>
        <taxon>rosids</taxon>
        <taxon>fabids</taxon>
        <taxon>Fabales</taxon>
        <taxon>Fabaceae</taxon>
        <taxon>Papilionoideae</taxon>
        <taxon>50 kb inversion clade</taxon>
        <taxon>NPAAA clade</taxon>
        <taxon>indigoferoid/millettioid clade</taxon>
        <taxon>Phaseoleae</taxon>
        <taxon>Glycine</taxon>
        <taxon>Glycine subgen. Soja</taxon>
    </lineage>
</organism>
<evidence type="ECO:0000256" key="1">
    <source>
        <dbReference type="SAM" id="MobiDB-lite"/>
    </source>
</evidence>
<proteinExistence type="predicted"/>
<dbReference type="EMBL" id="KN660830">
    <property type="protein sequence ID" value="KHN15550.1"/>
    <property type="molecule type" value="Genomic_DNA"/>
</dbReference>
<gene>
    <name evidence="2" type="ORF">glysoja_041794</name>
</gene>
<dbReference type="Proteomes" id="UP000053555">
    <property type="component" value="Unassembled WGS sequence"/>
</dbReference>
<evidence type="ECO:0000313" key="2">
    <source>
        <dbReference type="EMBL" id="KHN15550.1"/>
    </source>
</evidence>
<sequence length="238" mass="27935">MGDISKMEDIYKRWTEYLDSTRLRINDPPPEIHPYNQYEEEKTPTLESVFAEFTAYHATSTANQNSMQNQEIQVGKSYSMENYQWEQEKSLESTQQAFKSLEIQVGKLAEEVTKFVARREENFVEVEVHEESLVEEHDSKVKDEEKSEEKAQQWEKHSQVKIQQESILQVNTPPHQLIVKEEWHEEHEKALSVILSLIATTSLAITWKVLPKYTSFMASLAKRQKCKDDVFYVTFMPP</sequence>
<name>A0A0B2Q2J2_GLYSO</name>
<feature type="region of interest" description="Disordered" evidence="1">
    <location>
        <begin position="134"/>
        <end position="156"/>
    </location>
</feature>
<dbReference type="AlphaFoldDB" id="A0A0B2Q2J2"/>
<accession>A0A0B2Q2J2</accession>
<reference evidence="2" key="1">
    <citation type="submission" date="2014-07" db="EMBL/GenBank/DDBJ databases">
        <title>Identification of a novel salt tolerance gene in wild soybean by whole-genome sequencing.</title>
        <authorList>
            <person name="Lam H.-M."/>
            <person name="Qi X."/>
            <person name="Li M.-W."/>
            <person name="Liu X."/>
            <person name="Xie M."/>
            <person name="Ni M."/>
            <person name="Xu X."/>
        </authorList>
    </citation>
    <scope>NUCLEOTIDE SEQUENCE [LARGE SCALE GENOMIC DNA]</scope>
    <source>
        <tissue evidence="2">Root</tissue>
    </source>
</reference>